<comment type="caution">
    <text evidence="1">The sequence shown here is derived from an EMBL/GenBank/DDBJ whole genome shotgun (WGS) entry which is preliminary data.</text>
</comment>
<gene>
    <name evidence="1" type="ORF">DCAF_LOCUS8842</name>
</gene>
<reference evidence="1 2" key="1">
    <citation type="submission" date="2024-01" db="EMBL/GenBank/DDBJ databases">
        <authorList>
            <person name="Waweru B."/>
        </authorList>
    </citation>
    <scope>NUCLEOTIDE SEQUENCE [LARGE SCALE GENOMIC DNA]</scope>
</reference>
<proteinExistence type="predicted"/>
<sequence>MLGKLVKGSMDVSGIMAGFKEVWYLLGSSEKTLRRGIGSDGFAKEDGERIACSNGFVREDGGGKCARLGWLETKTKGQHARLG</sequence>
<name>A0AAV1RCE8_9ROSI</name>
<dbReference type="EMBL" id="CAWUPB010000913">
    <property type="protein sequence ID" value="CAK7332165.1"/>
    <property type="molecule type" value="Genomic_DNA"/>
</dbReference>
<evidence type="ECO:0000313" key="2">
    <source>
        <dbReference type="Proteomes" id="UP001314170"/>
    </source>
</evidence>
<protein>
    <submittedName>
        <fullName evidence="1">Uncharacterized protein</fullName>
    </submittedName>
</protein>
<evidence type="ECO:0000313" key="1">
    <source>
        <dbReference type="EMBL" id="CAK7332165.1"/>
    </source>
</evidence>
<dbReference type="Proteomes" id="UP001314170">
    <property type="component" value="Unassembled WGS sequence"/>
</dbReference>
<dbReference type="AlphaFoldDB" id="A0AAV1RCE8"/>
<organism evidence="1 2">
    <name type="scientific">Dovyalis caffra</name>
    <dbReference type="NCBI Taxonomy" id="77055"/>
    <lineage>
        <taxon>Eukaryota</taxon>
        <taxon>Viridiplantae</taxon>
        <taxon>Streptophyta</taxon>
        <taxon>Embryophyta</taxon>
        <taxon>Tracheophyta</taxon>
        <taxon>Spermatophyta</taxon>
        <taxon>Magnoliopsida</taxon>
        <taxon>eudicotyledons</taxon>
        <taxon>Gunneridae</taxon>
        <taxon>Pentapetalae</taxon>
        <taxon>rosids</taxon>
        <taxon>fabids</taxon>
        <taxon>Malpighiales</taxon>
        <taxon>Salicaceae</taxon>
        <taxon>Flacourtieae</taxon>
        <taxon>Dovyalis</taxon>
    </lineage>
</organism>
<keyword evidence="2" id="KW-1185">Reference proteome</keyword>
<accession>A0AAV1RCE8</accession>